<keyword evidence="2" id="KW-1185">Reference proteome</keyword>
<dbReference type="Proteomes" id="UP000717696">
    <property type="component" value="Unassembled WGS sequence"/>
</dbReference>
<evidence type="ECO:0000313" key="2">
    <source>
        <dbReference type="Proteomes" id="UP000717696"/>
    </source>
</evidence>
<dbReference type="InterPro" id="IPR036770">
    <property type="entry name" value="Ankyrin_rpt-contain_sf"/>
</dbReference>
<organism evidence="1 2">
    <name type="scientific">Dactylonectria estremocensis</name>
    <dbReference type="NCBI Taxonomy" id="1079267"/>
    <lineage>
        <taxon>Eukaryota</taxon>
        <taxon>Fungi</taxon>
        <taxon>Dikarya</taxon>
        <taxon>Ascomycota</taxon>
        <taxon>Pezizomycotina</taxon>
        <taxon>Sordariomycetes</taxon>
        <taxon>Hypocreomycetidae</taxon>
        <taxon>Hypocreales</taxon>
        <taxon>Nectriaceae</taxon>
        <taxon>Dactylonectria</taxon>
    </lineage>
</organism>
<dbReference type="InterPro" id="IPR055530">
    <property type="entry name" value="DUF7104"/>
</dbReference>
<sequence length="149" mass="16851">MELLLDRRGHNITITKEVFLTAAACRQLGILNLLTRRDIVIPVNDEWISIANFYNAVKVSDTLRIKKLLREGGWVAAEEGYKEIVEVLTQRTDVDVNSISRTRRSPIFWPSAYGYERIVAILIAAGARSDIVDEDGDTAITISRKRGHR</sequence>
<accession>A0A9P9EML0</accession>
<gene>
    <name evidence="1" type="ORF">B0J13DRAFT_586381</name>
</gene>
<dbReference type="Gene3D" id="1.25.40.20">
    <property type="entry name" value="Ankyrin repeat-containing domain"/>
    <property type="match status" value="1"/>
</dbReference>
<reference evidence="1" key="1">
    <citation type="journal article" date="2021" name="Nat. Commun.">
        <title>Genetic determinants of endophytism in the Arabidopsis root mycobiome.</title>
        <authorList>
            <person name="Mesny F."/>
            <person name="Miyauchi S."/>
            <person name="Thiergart T."/>
            <person name="Pickel B."/>
            <person name="Atanasova L."/>
            <person name="Karlsson M."/>
            <person name="Huettel B."/>
            <person name="Barry K.W."/>
            <person name="Haridas S."/>
            <person name="Chen C."/>
            <person name="Bauer D."/>
            <person name="Andreopoulos W."/>
            <person name="Pangilinan J."/>
            <person name="LaButti K."/>
            <person name="Riley R."/>
            <person name="Lipzen A."/>
            <person name="Clum A."/>
            <person name="Drula E."/>
            <person name="Henrissat B."/>
            <person name="Kohler A."/>
            <person name="Grigoriev I.V."/>
            <person name="Martin F.M."/>
            <person name="Hacquard S."/>
        </authorList>
    </citation>
    <scope>NUCLEOTIDE SEQUENCE</scope>
    <source>
        <strain evidence="1">MPI-CAGE-AT-0021</strain>
    </source>
</reference>
<name>A0A9P9EML0_9HYPO</name>
<dbReference type="OrthoDB" id="341259at2759"/>
<dbReference type="Pfam" id="PF23397">
    <property type="entry name" value="DUF7104"/>
    <property type="match status" value="1"/>
</dbReference>
<dbReference type="SUPFAM" id="SSF48403">
    <property type="entry name" value="Ankyrin repeat"/>
    <property type="match status" value="1"/>
</dbReference>
<dbReference type="AlphaFoldDB" id="A0A9P9EML0"/>
<protein>
    <submittedName>
        <fullName evidence="1">Ankyrin repeat-containing protein</fullName>
    </submittedName>
</protein>
<evidence type="ECO:0000313" key="1">
    <source>
        <dbReference type="EMBL" id="KAH7139844.1"/>
    </source>
</evidence>
<dbReference type="EMBL" id="JAGMUU010000014">
    <property type="protein sequence ID" value="KAH7139844.1"/>
    <property type="molecule type" value="Genomic_DNA"/>
</dbReference>
<comment type="caution">
    <text evidence="1">The sequence shown here is derived from an EMBL/GenBank/DDBJ whole genome shotgun (WGS) entry which is preliminary data.</text>
</comment>
<proteinExistence type="predicted"/>